<dbReference type="PROSITE" id="PS51833">
    <property type="entry name" value="HDOD"/>
    <property type="match status" value="1"/>
</dbReference>
<gene>
    <name evidence="2" type="ORF">MNBD_GAMMA18-870</name>
</gene>
<accession>A0A3B0ZIK2</accession>
<dbReference type="PANTHER" id="PTHR33525">
    <property type="match status" value="1"/>
</dbReference>
<evidence type="ECO:0000259" key="1">
    <source>
        <dbReference type="PROSITE" id="PS51833"/>
    </source>
</evidence>
<dbReference type="SUPFAM" id="SSF109604">
    <property type="entry name" value="HD-domain/PDEase-like"/>
    <property type="match status" value="1"/>
</dbReference>
<dbReference type="InterPro" id="IPR013976">
    <property type="entry name" value="HDOD"/>
</dbReference>
<dbReference type="InterPro" id="IPR052340">
    <property type="entry name" value="RNase_Y/CdgJ"/>
</dbReference>
<dbReference type="Pfam" id="PF08668">
    <property type="entry name" value="HDOD"/>
    <property type="match status" value="1"/>
</dbReference>
<protein>
    <recommendedName>
        <fullName evidence="1">HDOD domain-containing protein</fullName>
    </recommendedName>
</protein>
<feature type="domain" description="HDOD" evidence="1">
    <location>
        <begin position="12"/>
        <end position="208"/>
    </location>
</feature>
<name>A0A3B0ZIK2_9ZZZZ</name>
<sequence>MKERLHKWLEKIGTLNFPVLQHTKARFEDEESLSNEVVTDILENDVGMAVNVIHHVNTHARGHLNHRLTTLEYAAMMLGIRNIREIAANSQSVEDLPDKLSSKLLQAYGHALHSALVSREIAMMRNDLVPDELYLAGLLHSVGGLAMWLLAPGGMHTVNALLRSRSRTSDEMEYLVFGFTQNALSYALARKWNMPEAVSDAMQVAAASQVRLRGVVMAEQLSYAAASGDNRRIVTDNLVHIGQFLGREPEEVMERLYIIHNNCLKVARPYGALFDEVLVDWDGLLALDESVETNSDESNAVRVNGPAPTDHNDICIAPRIPLLSFFDRYIEKGLGEDDFSLADLLDQTVHLLHDAVGLNRVMYAAVVSETDCLQARYSAGADRDVSFNLLNVDLGHDSVFNALLDQPSSVWVTTAMWERMPDTIPNTLKKINRTHSFFAYGFYVRGKPHGIFYADRRVPSCQLDHYAFQNFQALVEKSQLLVNKFLD</sequence>
<organism evidence="2">
    <name type="scientific">hydrothermal vent metagenome</name>
    <dbReference type="NCBI Taxonomy" id="652676"/>
    <lineage>
        <taxon>unclassified sequences</taxon>
        <taxon>metagenomes</taxon>
        <taxon>ecological metagenomes</taxon>
    </lineage>
</organism>
<proteinExistence type="predicted"/>
<dbReference type="AlphaFoldDB" id="A0A3B0ZIK2"/>
<dbReference type="Gene3D" id="1.10.3210.10">
    <property type="entry name" value="Hypothetical protein af1432"/>
    <property type="match status" value="1"/>
</dbReference>
<dbReference type="PANTHER" id="PTHR33525:SF3">
    <property type="entry name" value="RIBONUCLEASE Y"/>
    <property type="match status" value="1"/>
</dbReference>
<dbReference type="EMBL" id="UOFP01000242">
    <property type="protein sequence ID" value="VAW88910.1"/>
    <property type="molecule type" value="Genomic_DNA"/>
</dbReference>
<reference evidence="2" key="1">
    <citation type="submission" date="2018-06" db="EMBL/GenBank/DDBJ databases">
        <authorList>
            <person name="Zhirakovskaya E."/>
        </authorList>
    </citation>
    <scope>NUCLEOTIDE SEQUENCE</scope>
</reference>
<evidence type="ECO:0000313" key="2">
    <source>
        <dbReference type="EMBL" id="VAW88910.1"/>
    </source>
</evidence>